<name>A0A1M4XJ22_9ACTN</name>
<comment type="similarity">
    <text evidence="1">Belongs to the SMP-30/CGR1 family.</text>
</comment>
<dbReference type="AlphaFoldDB" id="A0A1M4XJ22"/>
<dbReference type="InterPro" id="IPR051262">
    <property type="entry name" value="SMP-30/CGR1_Lactonase"/>
</dbReference>
<evidence type="ECO:0000313" key="5">
    <source>
        <dbReference type="Proteomes" id="UP000184295"/>
    </source>
</evidence>
<dbReference type="InterPro" id="IPR011042">
    <property type="entry name" value="6-blade_b-propeller_TolB-like"/>
</dbReference>
<keyword evidence="5" id="KW-1185">Reference proteome</keyword>
<protein>
    <submittedName>
        <fullName evidence="4">Sugar lactone lactonase YvrE</fullName>
    </submittedName>
</protein>
<dbReference type="EMBL" id="FQUL01000040">
    <property type="protein sequence ID" value="SHE93544.1"/>
    <property type="molecule type" value="Genomic_DNA"/>
</dbReference>
<accession>A0A1M4XJ22</accession>
<reference evidence="5" key="1">
    <citation type="submission" date="2016-11" db="EMBL/GenBank/DDBJ databases">
        <authorList>
            <person name="Varghese N."/>
            <person name="Submissions S."/>
        </authorList>
    </citation>
    <scope>NUCLEOTIDE SEQUENCE [LARGE SCALE GENOMIC DNA]</scope>
    <source>
        <strain evidence="5">DSM 19514</strain>
    </source>
</reference>
<evidence type="ECO:0000256" key="2">
    <source>
        <dbReference type="ARBA" id="ARBA00022801"/>
    </source>
</evidence>
<gene>
    <name evidence="4" type="ORF">SAMN02745225_02040</name>
</gene>
<keyword evidence="2" id="KW-0378">Hydrolase</keyword>
<proteinExistence type="inferred from homology"/>
<dbReference type="Pfam" id="PF08450">
    <property type="entry name" value="SGL"/>
    <property type="match status" value="1"/>
</dbReference>
<evidence type="ECO:0000313" key="4">
    <source>
        <dbReference type="EMBL" id="SHE93544.1"/>
    </source>
</evidence>
<sequence length="300" mass="32172">MSEREFDTLLTKGGFFEAPRWHDGSWYISDFYHHRVLSVAESGSVSVELEVEGQPSGLGWLPDGSMLCVSMKDHKVLRKHPDGSVTVHASLGQYCGGPLNDMVVDSKGNAWVGDFGFELMSMADPKPTNLVRVGPDGDASVAATDMLFPNGMVITDDERTLIVGETLGCRYSAFDIEEDGTLTNRRVFAQLAPTPSLGSFLEVLPKVTVGPDGCCMDANGNIWMADAIGGRVVLISEGAKVLDEIKAPDGLGFFACMLGGEDGRTLAICAAPDFLESNRMKSDDALVLTVKVEVPHGGRP</sequence>
<dbReference type="InterPro" id="IPR013658">
    <property type="entry name" value="SGL"/>
</dbReference>
<dbReference type="Gene3D" id="2.120.10.30">
    <property type="entry name" value="TolB, C-terminal domain"/>
    <property type="match status" value="1"/>
</dbReference>
<evidence type="ECO:0000259" key="3">
    <source>
        <dbReference type="Pfam" id="PF08450"/>
    </source>
</evidence>
<dbReference type="OrthoDB" id="2633250at2"/>
<dbReference type="PANTHER" id="PTHR47572">
    <property type="entry name" value="LIPOPROTEIN-RELATED"/>
    <property type="match status" value="1"/>
</dbReference>
<dbReference type="Proteomes" id="UP000184295">
    <property type="component" value="Unassembled WGS sequence"/>
</dbReference>
<dbReference type="STRING" id="1121881.SAMN02745225_02040"/>
<dbReference type="SUPFAM" id="SSF63829">
    <property type="entry name" value="Calcium-dependent phosphotriesterase"/>
    <property type="match status" value="1"/>
</dbReference>
<dbReference type="RefSeq" id="WP_072792102.1">
    <property type="nucleotide sequence ID" value="NZ_FQUL01000040.1"/>
</dbReference>
<dbReference type="GO" id="GO:0016787">
    <property type="term" value="F:hydrolase activity"/>
    <property type="evidence" value="ECO:0007669"/>
    <property type="project" value="UniProtKB-KW"/>
</dbReference>
<dbReference type="PANTHER" id="PTHR47572:SF4">
    <property type="entry name" value="LACTONASE DRP35"/>
    <property type="match status" value="1"/>
</dbReference>
<evidence type="ECO:0000256" key="1">
    <source>
        <dbReference type="ARBA" id="ARBA00008853"/>
    </source>
</evidence>
<organism evidence="4 5">
    <name type="scientific">Ferrithrix thermotolerans DSM 19514</name>
    <dbReference type="NCBI Taxonomy" id="1121881"/>
    <lineage>
        <taxon>Bacteria</taxon>
        <taxon>Bacillati</taxon>
        <taxon>Actinomycetota</taxon>
        <taxon>Acidimicrobiia</taxon>
        <taxon>Acidimicrobiales</taxon>
        <taxon>Acidimicrobiaceae</taxon>
        <taxon>Ferrithrix</taxon>
    </lineage>
</organism>
<feature type="domain" description="SMP-30/Gluconolactonase/LRE-like region" evidence="3">
    <location>
        <begin position="17"/>
        <end position="271"/>
    </location>
</feature>